<feature type="region of interest" description="Disordered" evidence="1">
    <location>
        <begin position="164"/>
        <end position="324"/>
    </location>
</feature>
<feature type="compositionally biased region" description="Basic and acidic residues" evidence="1">
    <location>
        <begin position="174"/>
        <end position="194"/>
    </location>
</feature>
<feature type="compositionally biased region" description="Gly residues" evidence="1">
    <location>
        <begin position="232"/>
        <end position="247"/>
    </location>
</feature>
<dbReference type="RefSeq" id="XP_056511198.1">
    <property type="nucleotide sequence ID" value="XM_056655585.1"/>
</dbReference>
<dbReference type="AlphaFoldDB" id="A0A9W9F903"/>
<evidence type="ECO:0000256" key="1">
    <source>
        <dbReference type="SAM" id="MobiDB-lite"/>
    </source>
</evidence>
<feature type="compositionally biased region" description="Polar residues" evidence="1">
    <location>
        <begin position="59"/>
        <end position="76"/>
    </location>
</feature>
<feature type="region of interest" description="Disordered" evidence="1">
    <location>
        <begin position="1"/>
        <end position="141"/>
    </location>
</feature>
<name>A0A9W9F903_9EURO</name>
<protein>
    <submittedName>
        <fullName evidence="2">Uncharacterized protein</fullName>
    </submittedName>
</protein>
<comment type="caution">
    <text evidence="2">The sequence shown here is derived from an EMBL/GenBank/DDBJ whole genome shotgun (WGS) entry which is preliminary data.</text>
</comment>
<dbReference type="PANTHER" id="PTHR39606">
    <property type="entry name" value="SURFACE PROTEIN, PUTATIVE-RELATED"/>
    <property type="match status" value="1"/>
</dbReference>
<reference evidence="2" key="2">
    <citation type="journal article" date="2023" name="IMA Fungus">
        <title>Comparative genomic study of the Penicillium genus elucidates a diverse pangenome and 15 lateral gene transfer events.</title>
        <authorList>
            <person name="Petersen C."/>
            <person name="Sorensen T."/>
            <person name="Nielsen M.R."/>
            <person name="Sondergaard T.E."/>
            <person name="Sorensen J.L."/>
            <person name="Fitzpatrick D.A."/>
            <person name="Frisvad J.C."/>
            <person name="Nielsen K.L."/>
        </authorList>
    </citation>
    <scope>NUCLEOTIDE SEQUENCE</scope>
    <source>
        <strain evidence="2">IBT 34128</strain>
    </source>
</reference>
<evidence type="ECO:0000313" key="2">
    <source>
        <dbReference type="EMBL" id="KAJ5095647.1"/>
    </source>
</evidence>
<gene>
    <name evidence="2" type="ORF">NUU61_005003</name>
</gene>
<sequence length="324" mass="32316">MSNIAHKVKDAITGHHSETKPSSHESTVPADNYGSGTYHDSKKGPIDVGSGPVPVTHGASHNTYGSGVAGGSTNINAGPHDSKLANKLDPRVDSDFDNRGTHGASTGDAQYGAGSNTYGSGTTGHGSSNIPGSGLDTRGTYGSSTGTGTYGAGSNTYGSDTTGYGSGNINAGPHDSKLANKADPRIDSDLDNRGTHGGLTGSHHTGGGADNTVSSHTAPTGATGSYGSTYGTPGGTTGGMAYGGGTQGYNTRSTNTGPQDTGLHSNAQQPGFGGNAAGSSSYNQPAGTGNTKTSGPHKSDILNKLDPRVDSSDTKNTASHQRQY</sequence>
<dbReference type="PANTHER" id="PTHR39606:SF1">
    <property type="entry name" value="CELL SURFACE PROTEIN"/>
    <property type="match status" value="1"/>
</dbReference>
<organism evidence="2 3">
    <name type="scientific">Penicillium alfredii</name>
    <dbReference type="NCBI Taxonomy" id="1506179"/>
    <lineage>
        <taxon>Eukaryota</taxon>
        <taxon>Fungi</taxon>
        <taxon>Dikarya</taxon>
        <taxon>Ascomycota</taxon>
        <taxon>Pezizomycotina</taxon>
        <taxon>Eurotiomycetes</taxon>
        <taxon>Eurotiomycetidae</taxon>
        <taxon>Eurotiales</taxon>
        <taxon>Aspergillaceae</taxon>
        <taxon>Penicillium</taxon>
    </lineage>
</organism>
<reference evidence="2" key="1">
    <citation type="submission" date="2022-11" db="EMBL/GenBank/DDBJ databases">
        <authorList>
            <person name="Petersen C."/>
        </authorList>
    </citation>
    <scope>NUCLEOTIDE SEQUENCE</scope>
    <source>
        <strain evidence="2">IBT 34128</strain>
    </source>
</reference>
<feature type="compositionally biased region" description="Gly residues" evidence="1">
    <location>
        <begin position="195"/>
        <end position="209"/>
    </location>
</feature>
<dbReference type="Proteomes" id="UP001141434">
    <property type="component" value="Unassembled WGS sequence"/>
</dbReference>
<feature type="compositionally biased region" description="Polar residues" evidence="1">
    <location>
        <begin position="314"/>
        <end position="324"/>
    </location>
</feature>
<dbReference type="GeneID" id="81394753"/>
<feature type="compositionally biased region" description="Low complexity" evidence="1">
    <location>
        <begin position="112"/>
        <end position="128"/>
    </location>
</feature>
<feature type="compositionally biased region" description="Polar residues" evidence="1">
    <location>
        <begin position="277"/>
        <end position="296"/>
    </location>
</feature>
<dbReference type="OrthoDB" id="2590867at2759"/>
<dbReference type="EMBL" id="JAPMSZ010000007">
    <property type="protein sequence ID" value="KAJ5095647.1"/>
    <property type="molecule type" value="Genomic_DNA"/>
</dbReference>
<feature type="compositionally biased region" description="Basic and acidic residues" evidence="1">
    <location>
        <begin position="7"/>
        <end position="23"/>
    </location>
</feature>
<feature type="compositionally biased region" description="Low complexity" evidence="1">
    <location>
        <begin position="217"/>
        <end position="231"/>
    </location>
</feature>
<accession>A0A9W9F903</accession>
<feature type="compositionally biased region" description="Polar residues" evidence="1">
    <location>
        <begin position="248"/>
        <end position="269"/>
    </location>
</feature>
<evidence type="ECO:0000313" key="3">
    <source>
        <dbReference type="Proteomes" id="UP001141434"/>
    </source>
</evidence>
<keyword evidence="3" id="KW-1185">Reference proteome</keyword>
<proteinExistence type="predicted"/>
<feature type="compositionally biased region" description="Basic and acidic residues" evidence="1">
    <location>
        <begin position="297"/>
        <end position="313"/>
    </location>
</feature>
<feature type="compositionally biased region" description="Basic and acidic residues" evidence="1">
    <location>
        <begin position="80"/>
        <end position="100"/>
    </location>
</feature>